<keyword evidence="5" id="KW-0274">FAD</keyword>
<keyword evidence="3" id="KW-0004">4Fe-4S</keyword>
<comment type="caution">
    <text evidence="10">The sequence shown here is derived from an EMBL/GenBank/DDBJ whole genome shotgun (WGS) entry which is preliminary data.</text>
</comment>
<dbReference type="AlphaFoldDB" id="A0A317T6Y0"/>
<feature type="domain" description="4Fe-4S ferredoxin-type" evidence="9">
    <location>
        <begin position="96"/>
        <end position="126"/>
    </location>
</feature>
<protein>
    <submittedName>
        <fullName evidence="10">Heterodisulfide reductase subunit A</fullName>
    </submittedName>
</protein>
<dbReference type="Pfam" id="PF00037">
    <property type="entry name" value="Fer4"/>
    <property type="match status" value="1"/>
</dbReference>
<keyword evidence="11" id="KW-1185">Reference proteome</keyword>
<dbReference type="Gene3D" id="3.50.50.60">
    <property type="entry name" value="FAD/NAD(P)-binding domain"/>
    <property type="match status" value="1"/>
</dbReference>
<dbReference type="Pfam" id="PF12831">
    <property type="entry name" value="FAD_oxidored"/>
    <property type="match status" value="1"/>
</dbReference>
<dbReference type="InterPro" id="IPR017896">
    <property type="entry name" value="4Fe4S_Fe-S-bd"/>
</dbReference>
<dbReference type="GO" id="GO:0046872">
    <property type="term" value="F:metal ion binding"/>
    <property type="evidence" value="ECO:0007669"/>
    <property type="project" value="UniProtKB-KW"/>
</dbReference>
<keyword evidence="6" id="KW-0560">Oxidoreductase</keyword>
<dbReference type="InterPro" id="IPR036188">
    <property type="entry name" value="FAD/NAD-bd_sf"/>
</dbReference>
<dbReference type="InterPro" id="IPR017900">
    <property type="entry name" value="4Fe4S_Fe_S_CS"/>
</dbReference>
<evidence type="ECO:0000256" key="7">
    <source>
        <dbReference type="ARBA" id="ARBA00023004"/>
    </source>
</evidence>
<keyword evidence="7" id="KW-0408">Iron</keyword>
<dbReference type="Proteomes" id="UP000246278">
    <property type="component" value="Unassembled WGS sequence"/>
</dbReference>
<dbReference type="RefSeq" id="WP_110023991.1">
    <property type="nucleotide sequence ID" value="NZ_PDNZ01000007.1"/>
</dbReference>
<dbReference type="PROSITE" id="PS00198">
    <property type="entry name" value="4FE4S_FER_1"/>
    <property type="match status" value="1"/>
</dbReference>
<evidence type="ECO:0000256" key="5">
    <source>
        <dbReference type="ARBA" id="ARBA00022827"/>
    </source>
</evidence>
<dbReference type="PROSITE" id="PS51379">
    <property type="entry name" value="4FE4S_FER_2"/>
    <property type="match status" value="2"/>
</dbReference>
<proteinExistence type="inferred from homology"/>
<evidence type="ECO:0000256" key="3">
    <source>
        <dbReference type="ARBA" id="ARBA00022485"/>
    </source>
</evidence>
<dbReference type="PANTHER" id="PTHR43498">
    <property type="entry name" value="FERREDOXIN:COB-COM HETERODISULFIDE REDUCTASE SUBUNIT A"/>
    <property type="match status" value="1"/>
</dbReference>
<dbReference type="InterPro" id="IPR039650">
    <property type="entry name" value="HdrA-like"/>
</dbReference>
<reference evidence="11" key="1">
    <citation type="submission" date="2017-10" db="EMBL/GenBank/DDBJ databases">
        <authorList>
            <person name="Gaisin V.A."/>
            <person name="Rysina M.S."/>
            <person name="Grouzdev D.S."/>
        </authorList>
    </citation>
    <scope>NUCLEOTIDE SEQUENCE [LARGE SCALE GENOMIC DNA]</scope>
    <source>
        <strain evidence="11">V1</strain>
    </source>
</reference>
<accession>A0A317T6Y0</accession>
<dbReference type="GO" id="GO:0051539">
    <property type="term" value="F:4 iron, 4 sulfur cluster binding"/>
    <property type="evidence" value="ECO:0007669"/>
    <property type="project" value="UniProtKB-KW"/>
</dbReference>
<keyword evidence="4" id="KW-0479">Metal-binding</keyword>
<evidence type="ECO:0000313" key="10">
    <source>
        <dbReference type="EMBL" id="PWW81497.1"/>
    </source>
</evidence>
<evidence type="ECO:0000313" key="11">
    <source>
        <dbReference type="Proteomes" id="UP000246278"/>
    </source>
</evidence>
<evidence type="ECO:0000256" key="1">
    <source>
        <dbReference type="ARBA" id="ARBA00001974"/>
    </source>
</evidence>
<sequence>MSVETVLIVGGGISGITAAVEAAEVGYNTIIVEKNPYLGGRVAQLNKYFPKLCPPYCGLEMNFRRIKPNPKITVYTMTRVEEVSGDEGNYKVRLKVSPRYVNEKCTACDACAEVCPVETPNDFNFGMDKTKAIHLPHEMAYPMRYVVDREACTDSSCDKCVEACKYDAIDLNMEPETVELNVGSIVYATGWNPYDASKMDNLRYGQVKNVITNMMMERLASPNGPTKGKILRPSDNKEAKKVVFVQCAGSRDEEHLNYCSAICCMASLKQATYVREQYPDSQVVVAYIDLRTPGKYEDFLNRVKSDESIKLMKGKIAKIEEDPATGGVIVTSEDVEGGEKIYEKADMVVLATGMAAAVSENASLNFEENGFIVTGKSPGVYSTGVAKRPSDVTTSIQDATGVALKSIQSLVRS</sequence>
<name>A0A317T6Y0_9CHLB</name>
<dbReference type="EMBL" id="PDNZ01000007">
    <property type="protein sequence ID" value="PWW81497.1"/>
    <property type="molecule type" value="Genomic_DNA"/>
</dbReference>
<feature type="domain" description="4Fe-4S ferredoxin-type" evidence="9">
    <location>
        <begin position="143"/>
        <end position="174"/>
    </location>
</feature>
<dbReference type="OrthoDB" id="9758544at2"/>
<keyword evidence="5" id="KW-0285">Flavoprotein</keyword>
<comment type="cofactor">
    <cofactor evidence="1">
        <name>FAD</name>
        <dbReference type="ChEBI" id="CHEBI:57692"/>
    </cofactor>
</comment>
<evidence type="ECO:0000256" key="8">
    <source>
        <dbReference type="ARBA" id="ARBA00023014"/>
    </source>
</evidence>
<dbReference type="SUPFAM" id="SSF51905">
    <property type="entry name" value="FAD/NAD(P)-binding domain"/>
    <property type="match status" value="1"/>
</dbReference>
<keyword evidence="8" id="KW-0411">Iron-sulfur</keyword>
<evidence type="ECO:0000259" key="9">
    <source>
        <dbReference type="PROSITE" id="PS51379"/>
    </source>
</evidence>
<organism evidence="10 11">
    <name type="scientific">Prosthecochloris marina</name>
    <dbReference type="NCBI Taxonomy" id="2017681"/>
    <lineage>
        <taxon>Bacteria</taxon>
        <taxon>Pseudomonadati</taxon>
        <taxon>Chlorobiota</taxon>
        <taxon>Chlorobiia</taxon>
        <taxon>Chlorobiales</taxon>
        <taxon>Chlorobiaceae</taxon>
        <taxon>Prosthecochloris</taxon>
    </lineage>
</organism>
<evidence type="ECO:0000256" key="4">
    <source>
        <dbReference type="ARBA" id="ARBA00022723"/>
    </source>
</evidence>
<evidence type="ECO:0000256" key="6">
    <source>
        <dbReference type="ARBA" id="ARBA00023002"/>
    </source>
</evidence>
<comment type="similarity">
    <text evidence="2">Belongs to the HdrA family.</text>
</comment>
<dbReference type="Gene3D" id="3.30.70.20">
    <property type="match status" value="1"/>
</dbReference>
<gene>
    <name evidence="10" type="ORF">CR164_10765</name>
</gene>
<dbReference type="GO" id="GO:0016491">
    <property type="term" value="F:oxidoreductase activity"/>
    <property type="evidence" value="ECO:0007669"/>
    <property type="project" value="UniProtKB-KW"/>
</dbReference>
<evidence type="ECO:0000256" key="2">
    <source>
        <dbReference type="ARBA" id="ARBA00006561"/>
    </source>
</evidence>
<dbReference type="PANTHER" id="PTHR43498:SF1">
    <property type="entry name" value="COB--COM HETERODISULFIDE REDUCTASE IRON-SULFUR SUBUNIT A"/>
    <property type="match status" value="1"/>
</dbReference>